<feature type="region of interest" description="Disordered" evidence="1">
    <location>
        <begin position="605"/>
        <end position="670"/>
    </location>
</feature>
<dbReference type="InterPro" id="IPR027417">
    <property type="entry name" value="P-loop_NTPase"/>
</dbReference>
<dbReference type="CDD" id="cd01127">
    <property type="entry name" value="TrwB_TraG_TraD_VirD4"/>
    <property type="match status" value="1"/>
</dbReference>
<dbReference type="SMART" id="SM00382">
    <property type="entry name" value="AAA"/>
    <property type="match status" value="1"/>
</dbReference>
<dbReference type="InterPro" id="IPR002789">
    <property type="entry name" value="HerA_central"/>
</dbReference>
<organism evidence="3 4">
    <name type="scientific">Pseudonocardia alaniniphila</name>
    <dbReference type="NCBI Taxonomy" id="75291"/>
    <lineage>
        <taxon>Bacteria</taxon>
        <taxon>Bacillati</taxon>
        <taxon>Actinomycetota</taxon>
        <taxon>Actinomycetes</taxon>
        <taxon>Pseudonocardiales</taxon>
        <taxon>Pseudonocardiaceae</taxon>
        <taxon>Pseudonocardia</taxon>
    </lineage>
</organism>
<protein>
    <submittedName>
        <fullName evidence="3">DUF87 domain-containing protein</fullName>
    </submittedName>
</protein>
<evidence type="ECO:0000313" key="4">
    <source>
        <dbReference type="Proteomes" id="UP001299970"/>
    </source>
</evidence>
<accession>A0ABS9TE31</accession>
<gene>
    <name evidence="3" type="ORF">MMF94_13985</name>
</gene>
<dbReference type="InterPro" id="IPR051162">
    <property type="entry name" value="T4SS_component"/>
</dbReference>
<dbReference type="Proteomes" id="UP001299970">
    <property type="component" value="Unassembled WGS sequence"/>
</dbReference>
<proteinExistence type="predicted"/>
<dbReference type="SUPFAM" id="SSF52540">
    <property type="entry name" value="P-loop containing nucleoside triphosphate hydrolases"/>
    <property type="match status" value="2"/>
</dbReference>
<feature type="domain" description="AAA+ ATPase" evidence="2">
    <location>
        <begin position="681"/>
        <end position="999"/>
    </location>
</feature>
<dbReference type="InterPro" id="IPR003593">
    <property type="entry name" value="AAA+_ATPase"/>
</dbReference>
<dbReference type="EMBL" id="JAKXMK010000011">
    <property type="protein sequence ID" value="MCH6166794.1"/>
    <property type="molecule type" value="Genomic_DNA"/>
</dbReference>
<keyword evidence="4" id="KW-1185">Reference proteome</keyword>
<evidence type="ECO:0000259" key="2">
    <source>
        <dbReference type="SMART" id="SM00382"/>
    </source>
</evidence>
<sequence length="1067" mass="115387">MTDEERMALEAVQFNWAVAPDDVWSPVTHHVDGLHERVAKSVLDSVSAARASQGASPIGVVLQGDRGVGKTHLLRWVRQQVQESDGYFFLVKLLEGHEFWRSAVHGIVDGFFAGQVDQLTPLLRRLAALAGMSPLAQTRIAGMLPLFREDLDALVIGIGSVDRQVWMECQNTLRALVLYRAVHPELQEIGYGYLTLDGDVEESARLEWGFRRGTRSRQLVLRDLSRLLALTGPTVIAVDQIDGLINQSDEATKDAASVTAKRSALVGEIADGLMELREATRRTLSILACIPASWETIRSSAVNSAADRFRESTLQGAMPDSDVARAIVAQHLGGWYAEVGFTPPYDTWPVRPSAFESASARTFTPRRLLQRVDAHIRTCLDSGELSELDDLADEQPPVGPPQPPDPRELQAMDAWFARLRDEADVDTPLRQDSEDDWMPPLLTAGLSAYIAELGEAGQHLAVDQVRGRKPALHARLRRTLDERTEDEAHVAFRGIAHTHARAVQSRISSASTEAGLRAGGDKRTLVLIRNTAWPSGPVTARVVAELQEQGGIVVPISEDDLRTFAALEVMQRPQKPGFLEWLAARRPAGSTELFRRTLADVAPRQVAAAPSEDADAAPVAEPALPPPADDLPPAGNQESTAEQPEPPRWRPSPVPRPRVPTVPVGRSDTHQRDVHVPLESLRKHTVVFAGSGSGKTVLLRRLVEECALHGVSAIVLDPNNDLARLGDAWPQPPQNWHDGDAEKAATYLEQTEVVVWTPGRSKGRPLAFQPLPDFGAVLGDDDEFAIAVGAAVASLAPRAQLTGRKVESGRAVLREVLTYYAGHGASSLDGFIDLLGDLPEGISGLRNGQKLAAEMAEALTAAMINDPLFGGSGETADPSVLLTPREGKTARISVISFIGLPADEQRQSFVNQLQMALFSWVKANPAGDRPLGGLFVMDEAQTFAPSGAMTACTESTISLASQARKYGLGLVFATQAPKGLHNRIPGNAATQFFGYLNSGAQINAATELARAKGGQVSDISRLSSGQFYVASEGLAFERVHEPMCLSHHPPSPLTSEEVIKRAAEGRA</sequence>
<dbReference type="Gene3D" id="3.40.50.300">
    <property type="entry name" value="P-loop containing nucleotide triphosphate hydrolases"/>
    <property type="match status" value="2"/>
</dbReference>
<dbReference type="PANTHER" id="PTHR30121:SF6">
    <property type="entry name" value="SLR6007 PROTEIN"/>
    <property type="match status" value="1"/>
</dbReference>
<evidence type="ECO:0000313" key="3">
    <source>
        <dbReference type="EMBL" id="MCH6166794.1"/>
    </source>
</evidence>
<feature type="compositionally biased region" description="Low complexity" evidence="1">
    <location>
        <begin position="606"/>
        <end position="622"/>
    </location>
</feature>
<feature type="compositionally biased region" description="Pro residues" evidence="1">
    <location>
        <begin position="644"/>
        <end position="660"/>
    </location>
</feature>
<comment type="caution">
    <text evidence="3">The sequence shown here is derived from an EMBL/GenBank/DDBJ whole genome shotgun (WGS) entry which is preliminary data.</text>
</comment>
<dbReference type="PANTHER" id="PTHR30121">
    <property type="entry name" value="UNCHARACTERIZED PROTEIN YJGR-RELATED"/>
    <property type="match status" value="1"/>
</dbReference>
<evidence type="ECO:0000256" key="1">
    <source>
        <dbReference type="SAM" id="MobiDB-lite"/>
    </source>
</evidence>
<dbReference type="RefSeq" id="WP_241036830.1">
    <property type="nucleotide sequence ID" value="NZ_BAAAJF010000036.1"/>
</dbReference>
<name>A0ABS9TE31_9PSEU</name>
<feature type="region of interest" description="Disordered" evidence="1">
    <location>
        <begin position="385"/>
        <end position="408"/>
    </location>
</feature>
<reference evidence="3 4" key="1">
    <citation type="submission" date="2022-03" db="EMBL/GenBank/DDBJ databases">
        <title>Pseudonocardia alaer sp. nov., a novel actinomycete isolated from reed forest soil.</title>
        <authorList>
            <person name="Wang L."/>
        </authorList>
    </citation>
    <scope>NUCLEOTIDE SEQUENCE [LARGE SCALE GENOMIC DNA]</scope>
    <source>
        <strain evidence="3 4">Y-16303</strain>
    </source>
</reference>
<dbReference type="Pfam" id="PF01935">
    <property type="entry name" value="DUF87"/>
    <property type="match status" value="1"/>
</dbReference>